<protein>
    <submittedName>
        <fullName evidence="1">Uncharacterized protein</fullName>
    </submittedName>
</protein>
<evidence type="ECO:0000313" key="2">
    <source>
        <dbReference type="Proteomes" id="UP000318825"/>
    </source>
</evidence>
<sequence>MASASSRRRDHRSNKHPLRITQITGIAKEQVRAIRDLAIDHSVETIAERIGARNKEQVQRVIDGETYSRVI</sequence>
<comment type="caution">
    <text evidence="1">The sequence shown here is derived from an EMBL/GenBank/DDBJ whole genome shotgun (WGS) entry which is preliminary data.</text>
</comment>
<dbReference type="Proteomes" id="UP000318825">
    <property type="component" value="Unassembled WGS sequence"/>
</dbReference>
<name>A0A4Y3WBW8_NITWI</name>
<organism evidence="1 2">
    <name type="scientific">Nitrobacter winogradskyi</name>
    <name type="common">Nitrobacter agilis</name>
    <dbReference type="NCBI Taxonomy" id="913"/>
    <lineage>
        <taxon>Bacteria</taxon>
        <taxon>Pseudomonadati</taxon>
        <taxon>Pseudomonadota</taxon>
        <taxon>Alphaproteobacteria</taxon>
        <taxon>Hyphomicrobiales</taxon>
        <taxon>Nitrobacteraceae</taxon>
        <taxon>Nitrobacter</taxon>
    </lineage>
</organism>
<gene>
    <name evidence="1" type="ORF">NWI01_12510</name>
</gene>
<dbReference type="AlphaFoldDB" id="A0A4Y3WBW8"/>
<reference evidence="1 2" key="1">
    <citation type="submission" date="2019-06" db="EMBL/GenBank/DDBJ databases">
        <title>Whole genome shotgun sequence of Nitrobacter winogradskyi NBRC 14297.</title>
        <authorList>
            <person name="Hosoyama A."/>
            <person name="Uohara A."/>
            <person name="Ohji S."/>
            <person name="Ichikawa N."/>
        </authorList>
    </citation>
    <scope>NUCLEOTIDE SEQUENCE [LARGE SCALE GENOMIC DNA]</scope>
    <source>
        <strain evidence="1 2">NBRC 14297</strain>
    </source>
</reference>
<proteinExistence type="predicted"/>
<dbReference type="EMBL" id="BJNF01000029">
    <property type="protein sequence ID" value="GEC15359.1"/>
    <property type="molecule type" value="Genomic_DNA"/>
</dbReference>
<evidence type="ECO:0000313" key="1">
    <source>
        <dbReference type="EMBL" id="GEC15359.1"/>
    </source>
</evidence>
<accession>A0A4Y3WBW8</accession>